<gene>
    <name evidence="2" type="ORF">A9179_19865</name>
</gene>
<keyword evidence="3" id="KW-1185">Reference proteome</keyword>
<reference evidence="2 3" key="1">
    <citation type="submission" date="2016-06" db="EMBL/GenBank/DDBJ databases">
        <authorList>
            <person name="Ramos C."/>
            <person name="Pintado A."/>
            <person name="Crespo-Gomez J.I."/>
        </authorList>
    </citation>
    <scope>NUCLEOTIDE SEQUENCE [LARGE SCALE GENOMIC DNA]</scope>
    <source>
        <strain evidence="2 3">AVO110</strain>
    </source>
</reference>
<evidence type="ECO:0000313" key="2">
    <source>
        <dbReference type="EMBL" id="MBC9252528.1"/>
    </source>
</evidence>
<feature type="transmembrane region" description="Helical" evidence="1">
    <location>
        <begin position="6"/>
        <end position="25"/>
    </location>
</feature>
<sequence length="223" mass="24238">MAPREQWLTYGVGLALLGALYLLLLGDPLSQRLARQDAAFKLAEGRQLEAQSGLLELQNRAANDPNSPYRTALQLASASREELTQAIARETATMITPEKMKEVLQALLREQDGLRLVGLESFSEPLKLAAEGAATGEAQQAVAMPVKLYRHGLVLKLEGGFFDLIRYLDSVQQAQTLRAASEGGGWKLNWENLDYQVGEGGPGQAQISLKLYTVSSQAGWVGV</sequence>
<keyword evidence="1" id="KW-0812">Transmembrane</keyword>
<keyword evidence="1" id="KW-0472">Membrane</keyword>
<evidence type="ECO:0000256" key="1">
    <source>
        <dbReference type="SAM" id="Phobius"/>
    </source>
</evidence>
<keyword evidence="1" id="KW-1133">Transmembrane helix</keyword>
<dbReference type="Proteomes" id="UP000744555">
    <property type="component" value="Unassembled WGS sequence"/>
</dbReference>
<name>A0ABR7S7V8_AQUAC</name>
<accession>A0ABR7S7V8</accession>
<comment type="caution">
    <text evidence="2">The sequence shown here is derived from an EMBL/GenBank/DDBJ whole genome shotgun (WGS) entry which is preliminary data.</text>
</comment>
<protein>
    <recommendedName>
        <fullName evidence="4">MSHA biogenesis protein MshJ</fullName>
    </recommendedName>
</protein>
<proteinExistence type="predicted"/>
<organism evidence="2 3">
    <name type="scientific">Aquipseudomonas alcaligenes</name>
    <name type="common">Pseudomonas alcaligenes</name>
    <dbReference type="NCBI Taxonomy" id="43263"/>
    <lineage>
        <taxon>Bacteria</taxon>
        <taxon>Pseudomonadati</taxon>
        <taxon>Pseudomonadota</taxon>
        <taxon>Gammaproteobacteria</taxon>
        <taxon>Pseudomonadales</taxon>
        <taxon>Pseudomonadaceae</taxon>
        <taxon>Aquipseudomonas</taxon>
    </lineage>
</organism>
<evidence type="ECO:0000313" key="3">
    <source>
        <dbReference type="Proteomes" id="UP000744555"/>
    </source>
</evidence>
<dbReference type="EMBL" id="LZEU01000001">
    <property type="protein sequence ID" value="MBC9252528.1"/>
    <property type="molecule type" value="Genomic_DNA"/>
</dbReference>
<evidence type="ECO:0008006" key="4">
    <source>
        <dbReference type="Google" id="ProtNLM"/>
    </source>
</evidence>